<name>A0A6J7FPW4_9ZZZZ</name>
<dbReference type="AlphaFoldDB" id="A0A6J7FPW4"/>
<gene>
    <name evidence="1" type="ORF">UFOPK3609_00103</name>
</gene>
<sequence>MSTTQTATHHDLEALIVTRAHHGLRRFGVRHLSAAADAYPTLAHGEAVDCGTYLHMHRLKAEHHQRPPSPDLREMQRLNRTLIRLLSPAGSPDPARQVANSFTENAARYGTRYLQRCTFTDALEEIADCLIFLRLDDDRHWHQERRESTQHDAARQAAHDLGRLLETQPKEHG</sequence>
<proteinExistence type="predicted"/>
<evidence type="ECO:0000313" key="1">
    <source>
        <dbReference type="EMBL" id="CAB4897567.1"/>
    </source>
</evidence>
<accession>A0A6J7FPW4</accession>
<reference evidence="1" key="1">
    <citation type="submission" date="2020-05" db="EMBL/GenBank/DDBJ databases">
        <authorList>
            <person name="Chiriac C."/>
            <person name="Salcher M."/>
            <person name="Ghai R."/>
            <person name="Kavagutti S V."/>
        </authorList>
    </citation>
    <scope>NUCLEOTIDE SEQUENCE</scope>
</reference>
<organism evidence="1">
    <name type="scientific">freshwater metagenome</name>
    <dbReference type="NCBI Taxonomy" id="449393"/>
    <lineage>
        <taxon>unclassified sequences</taxon>
        <taxon>metagenomes</taxon>
        <taxon>ecological metagenomes</taxon>
    </lineage>
</organism>
<protein>
    <submittedName>
        <fullName evidence="1">Unannotated protein</fullName>
    </submittedName>
</protein>
<dbReference type="EMBL" id="CAFBMQ010000002">
    <property type="protein sequence ID" value="CAB4897567.1"/>
    <property type="molecule type" value="Genomic_DNA"/>
</dbReference>